<evidence type="ECO:0000259" key="2">
    <source>
        <dbReference type="PROSITE" id="PS50801"/>
    </source>
</evidence>
<name>A0A3R8Q4R2_9PSEU</name>
<dbReference type="AlphaFoldDB" id="A0A3R8Q4R2"/>
<dbReference type="CDD" id="cd07043">
    <property type="entry name" value="STAS_anti-anti-sigma_factors"/>
    <property type="match status" value="1"/>
</dbReference>
<protein>
    <submittedName>
        <fullName evidence="3">Anti-sigma factor antagonist</fullName>
    </submittedName>
</protein>
<evidence type="ECO:0000313" key="4">
    <source>
        <dbReference type="Proteomes" id="UP000274515"/>
    </source>
</evidence>
<organism evidence="3 4">
    <name type="scientific">Saccharopolyspora rhizosphaerae</name>
    <dbReference type="NCBI Taxonomy" id="2492662"/>
    <lineage>
        <taxon>Bacteria</taxon>
        <taxon>Bacillati</taxon>
        <taxon>Actinomycetota</taxon>
        <taxon>Actinomycetes</taxon>
        <taxon>Pseudonocardiales</taxon>
        <taxon>Pseudonocardiaceae</taxon>
        <taxon>Saccharopolyspora</taxon>
    </lineage>
</organism>
<keyword evidence="4" id="KW-1185">Reference proteome</keyword>
<dbReference type="PROSITE" id="PS50801">
    <property type="entry name" value="STAS"/>
    <property type="match status" value="1"/>
</dbReference>
<dbReference type="InterPro" id="IPR036513">
    <property type="entry name" value="STAS_dom_sf"/>
</dbReference>
<reference evidence="3 4" key="1">
    <citation type="submission" date="2018-11" db="EMBL/GenBank/DDBJ databases">
        <title>Saccharopolyspora rhizosphaerae sp. nov., an actinomycete isolated from rhizosphere soil in Thailand.</title>
        <authorList>
            <person name="Intra B."/>
            <person name="Euanorasetr J."/>
            <person name="Take A."/>
            <person name="Inahashi Y."/>
            <person name="Mori M."/>
            <person name="Panbangred W."/>
            <person name="Matsumoto A."/>
        </authorList>
    </citation>
    <scope>NUCLEOTIDE SEQUENCE [LARGE SCALE GENOMIC DNA]</scope>
    <source>
        <strain evidence="3 4">H219</strain>
    </source>
</reference>
<dbReference type="Gene3D" id="3.30.750.24">
    <property type="entry name" value="STAS domain"/>
    <property type="match status" value="1"/>
</dbReference>
<dbReference type="EMBL" id="RSAA01000010">
    <property type="protein sequence ID" value="RRO16891.1"/>
    <property type="molecule type" value="Genomic_DNA"/>
</dbReference>
<dbReference type="SUPFAM" id="SSF52091">
    <property type="entry name" value="SpoIIaa-like"/>
    <property type="match status" value="1"/>
</dbReference>
<accession>A0A3R8Q4R2</accession>
<sequence length="239" mass="24960">MHEHRQDVVGPGRGGEHGVVVHAQVAGEHGDRGGGHRWRLRCLEPGHGRWGRTPPPLGSAARALRNHGRVPDASSQRAAGAGAAAGGRRRGRAWPGRHGACRVPGGRCFGCVLGARSHDPVATRHFAPGLIIPEHWNLITPALIDAPQAPTVDGEPVEPQASALAARLWPHLLTAPPTTVLDLGAVAHLDAACLDVLAAAHTYAVHRGCVLRIINAEPGVHQELHAAGVPSSPAREVVA</sequence>
<comment type="caution">
    <text evidence="3">The sequence shown here is derived from an EMBL/GenBank/DDBJ whole genome shotgun (WGS) entry which is preliminary data.</text>
</comment>
<feature type="region of interest" description="Disordered" evidence="1">
    <location>
        <begin position="68"/>
        <end position="97"/>
    </location>
</feature>
<evidence type="ECO:0000256" key="1">
    <source>
        <dbReference type="SAM" id="MobiDB-lite"/>
    </source>
</evidence>
<feature type="domain" description="STAS" evidence="2">
    <location>
        <begin position="180"/>
        <end position="239"/>
    </location>
</feature>
<evidence type="ECO:0000313" key="3">
    <source>
        <dbReference type="EMBL" id="RRO16891.1"/>
    </source>
</evidence>
<dbReference type="Proteomes" id="UP000274515">
    <property type="component" value="Unassembled WGS sequence"/>
</dbReference>
<dbReference type="InterPro" id="IPR002645">
    <property type="entry name" value="STAS_dom"/>
</dbReference>
<proteinExistence type="predicted"/>
<gene>
    <name evidence="3" type="ORF">EIL87_11385</name>
</gene>
<dbReference type="Pfam" id="PF13466">
    <property type="entry name" value="STAS_2"/>
    <property type="match status" value="1"/>
</dbReference>
<dbReference type="InterPro" id="IPR058548">
    <property type="entry name" value="MlaB-like_STAS"/>
</dbReference>